<evidence type="ECO:0000259" key="12">
    <source>
        <dbReference type="PROSITE" id="PS50054"/>
    </source>
</evidence>
<evidence type="ECO:0000256" key="5">
    <source>
        <dbReference type="ARBA" id="ARBA00022490"/>
    </source>
</evidence>
<dbReference type="SUPFAM" id="SSF52799">
    <property type="entry name" value="(Phosphotyrosine protein) phosphatases II"/>
    <property type="match status" value="1"/>
</dbReference>
<dbReference type="PANTHER" id="PTHR46495:SF1">
    <property type="entry name" value="DUAL SPECIFICITY PHOSPHATASE 21"/>
    <property type="match status" value="1"/>
</dbReference>
<feature type="domain" description="Tyrosine specific protein phosphatases" evidence="13">
    <location>
        <begin position="75"/>
        <end position="132"/>
    </location>
</feature>
<keyword evidence="5" id="KW-0963">Cytoplasm</keyword>
<keyword evidence="15" id="KW-1185">Reference proteome</keyword>
<gene>
    <name evidence="14" type="ORF">BSL78_26270</name>
</gene>
<dbReference type="InterPro" id="IPR000387">
    <property type="entry name" value="Tyr_Pase_dom"/>
</dbReference>
<evidence type="ECO:0000256" key="2">
    <source>
        <dbReference type="ARBA" id="ARBA00004496"/>
    </source>
</evidence>
<dbReference type="InterPro" id="IPR020420">
    <property type="entry name" value="Atypical_DUSP_subfamB"/>
</dbReference>
<dbReference type="InterPro" id="IPR000340">
    <property type="entry name" value="Dual-sp_phosphatase_cat-dom"/>
</dbReference>
<evidence type="ECO:0000256" key="11">
    <source>
        <dbReference type="ARBA" id="ARBA00023242"/>
    </source>
</evidence>
<evidence type="ECO:0000313" key="14">
    <source>
        <dbReference type="EMBL" id="PIK36900.1"/>
    </source>
</evidence>
<evidence type="ECO:0000256" key="10">
    <source>
        <dbReference type="ARBA" id="ARBA00023136"/>
    </source>
</evidence>
<keyword evidence="10" id="KW-0472">Membrane</keyword>
<dbReference type="SMART" id="SM00195">
    <property type="entry name" value="DSPc"/>
    <property type="match status" value="1"/>
</dbReference>
<dbReference type="STRING" id="307972.A0A2G8JMD8"/>
<protein>
    <recommendedName>
        <fullName evidence="4">protein-serine/threonine phosphatase</fullName>
        <ecNumber evidence="4">3.1.3.16</ecNumber>
    </recommendedName>
</protein>
<dbReference type="OrthoDB" id="285418at2759"/>
<feature type="domain" description="Tyrosine-protein phosphatase" evidence="12">
    <location>
        <begin position="9"/>
        <end position="154"/>
    </location>
</feature>
<dbReference type="Gene3D" id="3.90.190.10">
    <property type="entry name" value="Protein tyrosine phosphatase superfamily"/>
    <property type="match status" value="1"/>
</dbReference>
<dbReference type="InterPro" id="IPR020422">
    <property type="entry name" value="TYR_PHOSPHATASE_DUAL_dom"/>
</dbReference>
<evidence type="ECO:0000256" key="9">
    <source>
        <dbReference type="ARBA" id="ARBA00023128"/>
    </source>
</evidence>
<dbReference type="PROSITE" id="PS00383">
    <property type="entry name" value="TYR_PHOSPHATASE_1"/>
    <property type="match status" value="1"/>
</dbReference>
<dbReference type="PANTHER" id="PTHR46495">
    <property type="entry name" value="DUAL SPECIFICITY PROTEIN PHOSPHATASE 21"/>
    <property type="match status" value="1"/>
</dbReference>
<organism evidence="14 15">
    <name type="scientific">Stichopus japonicus</name>
    <name type="common">Sea cucumber</name>
    <dbReference type="NCBI Taxonomy" id="307972"/>
    <lineage>
        <taxon>Eukaryota</taxon>
        <taxon>Metazoa</taxon>
        <taxon>Echinodermata</taxon>
        <taxon>Eleutherozoa</taxon>
        <taxon>Echinozoa</taxon>
        <taxon>Holothuroidea</taxon>
        <taxon>Aspidochirotacea</taxon>
        <taxon>Aspidochirotida</taxon>
        <taxon>Stichopodidae</taxon>
        <taxon>Apostichopus</taxon>
    </lineage>
</organism>
<dbReference type="EMBL" id="MRZV01001598">
    <property type="protein sequence ID" value="PIK36900.1"/>
    <property type="molecule type" value="Genomic_DNA"/>
</dbReference>
<comment type="caution">
    <text evidence="14">The sequence shown here is derived from an EMBL/GenBank/DDBJ whole genome shotgun (WGS) entry which is preliminary data.</text>
</comment>
<evidence type="ECO:0000256" key="3">
    <source>
        <dbReference type="ARBA" id="ARBA00004637"/>
    </source>
</evidence>
<dbReference type="GO" id="GO:0004725">
    <property type="term" value="F:protein tyrosine phosphatase activity"/>
    <property type="evidence" value="ECO:0007669"/>
    <property type="project" value="TreeGrafter"/>
</dbReference>
<dbReference type="GO" id="GO:0005743">
    <property type="term" value="C:mitochondrial inner membrane"/>
    <property type="evidence" value="ECO:0007669"/>
    <property type="project" value="UniProtKB-SubCell"/>
</dbReference>
<dbReference type="Pfam" id="PF00782">
    <property type="entry name" value="DSPc"/>
    <property type="match status" value="1"/>
</dbReference>
<dbReference type="GO" id="GO:0017017">
    <property type="term" value="F:MAP kinase tyrosine/serine/threonine phosphatase activity"/>
    <property type="evidence" value="ECO:0007669"/>
    <property type="project" value="InterPro"/>
</dbReference>
<evidence type="ECO:0000256" key="8">
    <source>
        <dbReference type="ARBA" id="ARBA00022912"/>
    </source>
</evidence>
<dbReference type="InterPro" id="IPR016130">
    <property type="entry name" value="Tyr_Pase_AS"/>
</dbReference>
<reference evidence="14 15" key="1">
    <citation type="journal article" date="2017" name="PLoS Biol.">
        <title>The sea cucumber genome provides insights into morphological evolution and visceral regeneration.</title>
        <authorList>
            <person name="Zhang X."/>
            <person name="Sun L."/>
            <person name="Yuan J."/>
            <person name="Sun Y."/>
            <person name="Gao Y."/>
            <person name="Zhang L."/>
            <person name="Li S."/>
            <person name="Dai H."/>
            <person name="Hamel J.F."/>
            <person name="Liu C."/>
            <person name="Yu Y."/>
            <person name="Liu S."/>
            <person name="Lin W."/>
            <person name="Guo K."/>
            <person name="Jin S."/>
            <person name="Xu P."/>
            <person name="Storey K.B."/>
            <person name="Huan P."/>
            <person name="Zhang T."/>
            <person name="Zhou Y."/>
            <person name="Zhang J."/>
            <person name="Lin C."/>
            <person name="Li X."/>
            <person name="Xing L."/>
            <person name="Huo D."/>
            <person name="Sun M."/>
            <person name="Wang L."/>
            <person name="Mercier A."/>
            <person name="Li F."/>
            <person name="Yang H."/>
            <person name="Xiang J."/>
        </authorList>
    </citation>
    <scope>NUCLEOTIDE SEQUENCE [LARGE SCALE GENOMIC DNA]</scope>
    <source>
        <strain evidence="14">Shaxun</strain>
        <tissue evidence="14">Muscle</tissue>
    </source>
</reference>
<dbReference type="GO" id="GO:0004722">
    <property type="term" value="F:protein serine/threonine phosphatase activity"/>
    <property type="evidence" value="ECO:0007669"/>
    <property type="project" value="UniProtKB-EC"/>
</dbReference>
<evidence type="ECO:0000256" key="1">
    <source>
        <dbReference type="ARBA" id="ARBA00004123"/>
    </source>
</evidence>
<name>A0A2G8JMD8_STIJA</name>
<evidence type="ECO:0000259" key="13">
    <source>
        <dbReference type="PROSITE" id="PS50056"/>
    </source>
</evidence>
<evidence type="ECO:0000256" key="4">
    <source>
        <dbReference type="ARBA" id="ARBA00013081"/>
    </source>
</evidence>
<dbReference type="PROSITE" id="PS50056">
    <property type="entry name" value="TYR_PHOSPHATASE_2"/>
    <property type="match status" value="1"/>
</dbReference>
<dbReference type="Proteomes" id="UP000230750">
    <property type="component" value="Unassembled WGS sequence"/>
</dbReference>
<evidence type="ECO:0000256" key="6">
    <source>
        <dbReference type="ARBA" id="ARBA00022792"/>
    </source>
</evidence>
<comment type="subcellular location">
    <subcellularLocation>
        <location evidence="2">Cytoplasm</location>
    </subcellularLocation>
    <subcellularLocation>
        <location evidence="3">Mitochondrion inner membrane</location>
        <topology evidence="3">Peripheral membrane protein</topology>
    </subcellularLocation>
    <subcellularLocation>
        <location evidence="1">Nucleus</location>
    </subcellularLocation>
</comment>
<dbReference type="InterPro" id="IPR029021">
    <property type="entry name" value="Prot-tyrosine_phosphatase-like"/>
</dbReference>
<dbReference type="PRINTS" id="PR01908">
    <property type="entry name" value="ADSPHPHTASE"/>
</dbReference>
<dbReference type="AlphaFoldDB" id="A0A2G8JMD8"/>
<proteinExistence type="predicted"/>
<evidence type="ECO:0000313" key="15">
    <source>
        <dbReference type="Proteomes" id="UP000230750"/>
    </source>
</evidence>
<accession>A0A2G8JMD8</accession>
<keyword evidence="11" id="KW-0539">Nucleus</keyword>
<dbReference type="GO" id="GO:0005634">
    <property type="term" value="C:nucleus"/>
    <property type="evidence" value="ECO:0007669"/>
    <property type="project" value="UniProtKB-SubCell"/>
</dbReference>
<dbReference type="EC" id="3.1.3.16" evidence="4"/>
<sequence>MNNYSAYHTLSKITDSLYLTSANGAKSQTALHAKGITCVICVTLSVQCPTPNYRDSSIEFIRIPVDDIPQAQLSLHFDRVADKIHEVRKKGGRTVVHCFAGRSRSATLCIVYLMKYDKMTLKQAHSYVRSRRSLIRPNPGFWRQMVIYEQNLFGKKSIKMVSSPIGWIPDIYEKELKNFVPL</sequence>
<dbReference type="PRINTS" id="PR01910">
    <property type="entry name" value="ADSPHPHTASEB"/>
</dbReference>
<keyword evidence="6" id="KW-0999">Mitochondrion inner membrane</keyword>
<evidence type="ECO:0000256" key="7">
    <source>
        <dbReference type="ARBA" id="ARBA00022801"/>
    </source>
</evidence>
<dbReference type="PROSITE" id="PS50054">
    <property type="entry name" value="TYR_PHOSPHATASE_DUAL"/>
    <property type="match status" value="1"/>
</dbReference>
<keyword evidence="7" id="KW-0378">Hydrolase</keyword>
<keyword evidence="9" id="KW-0496">Mitochondrion</keyword>
<keyword evidence="8" id="KW-0904">Protein phosphatase</keyword>